<evidence type="ECO:0000313" key="2">
    <source>
        <dbReference type="EMBL" id="ETF06651.1"/>
    </source>
</evidence>
<gene>
    <name evidence="2" type="ORF">PMO01_20385</name>
</gene>
<keyword evidence="1" id="KW-0175">Coiled coil</keyword>
<sequence length="337" mass="37105">MAYAIIRAKKLKTMGAVSRSAQHTFRMQPTPNADPALTGRNRTMGAKGSEQIIAALVRTLPTKRRKDAVLAIEYLVTASPEAFERHGGRLDDMGDGYFADALKWLKTRHGAANVLSATIHLDESTPHMVVYVVPMTADRRLSCRDFLGGPEKLRAMQTSFHAEVGSQRGLERGVEGSKAKHEAVSAFYSTMAAAGEAPVLKPRDYAAAAVGVKTEAWQRAEAVASANAQGAARHARSKQAVLSRARAVKKAASRMEDRQREIERREHQLRSRELDLDRRTRSIDDLVSQASEAEQKAVVLAAEKFALEHRLKMLESSLANDKALAREARHDQEFTLG</sequence>
<evidence type="ECO:0000256" key="1">
    <source>
        <dbReference type="SAM" id="Coils"/>
    </source>
</evidence>
<reference evidence="2 3" key="1">
    <citation type="journal article" date="2014" name="Genome Announc.">
        <title>Draft Genome Sequence of Pseudomonas moraviensis R28-S.</title>
        <authorList>
            <person name="Hunter S.S."/>
            <person name="Yano H."/>
            <person name="Loftie-Eaton W."/>
            <person name="Hughes J."/>
            <person name="De Gelder L."/>
            <person name="Stragier P."/>
            <person name="De Vos P."/>
            <person name="Settles M.L."/>
            <person name="Top E.M."/>
        </authorList>
    </citation>
    <scope>NUCLEOTIDE SEQUENCE [LARGE SCALE GENOMIC DNA]</scope>
    <source>
        <strain evidence="3">R28</strain>
    </source>
</reference>
<protein>
    <submittedName>
        <fullName evidence="2">Mob</fullName>
    </submittedName>
</protein>
<feature type="coiled-coil region" evidence="1">
    <location>
        <begin position="245"/>
        <end position="303"/>
    </location>
</feature>
<dbReference type="eggNOG" id="COG4372">
    <property type="taxonomic scope" value="Bacteria"/>
</dbReference>
<dbReference type="InterPro" id="IPR001668">
    <property type="entry name" value="Mob_Pre"/>
</dbReference>
<dbReference type="AlphaFoldDB" id="V8R3F5"/>
<proteinExistence type="predicted"/>
<accession>V8R3F5</accession>
<dbReference type="RefSeq" id="WP_024014005.1">
    <property type="nucleotide sequence ID" value="NZ_CM002330.1"/>
</dbReference>
<name>V8R3F5_9PSED</name>
<dbReference type="HOGENOM" id="CLU_056356_0_0_6"/>
<comment type="caution">
    <text evidence="2">The sequence shown here is derived from an EMBL/GenBank/DDBJ whole genome shotgun (WGS) entry which is preliminary data.</text>
</comment>
<dbReference type="GO" id="GO:0006310">
    <property type="term" value="P:DNA recombination"/>
    <property type="evidence" value="ECO:0007669"/>
    <property type="project" value="InterPro"/>
</dbReference>
<dbReference type="NCBIfam" id="NF041497">
    <property type="entry name" value="MobV"/>
    <property type="match status" value="1"/>
</dbReference>
<dbReference type="PATRIC" id="fig|1395516.4.peg.4140"/>
<organism evidence="2 3">
    <name type="scientific">Pseudomonas moraviensis R28-S</name>
    <dbReference type="NCBI Taxonomy" id="1395516"/>
    <lineage>
        <taxon>Bacteria</taxon>
        <taxon>Pseudomonadati</taxon>
        <taxon>Pseudomonadota</taxon>
        <taxon>Gammaproteobacteria</taxon>
        <taxon>Pseudomonadales</taxon>
        <taxon>Pseudomonadaceae</taxon>
        <taxon>Pseudomonas</taxon>
    </lineage>
</organism>
<dbReference type="Pfam" id="PF01076">
    <property type="entry name" value="Mob_Pre"/>
    <property type="match status" value="1"/>
</dbReference>
<dbReference type="Proteomes" id="UP000024771">
    <property type="component" value="Chromosome"/>
</dbReference>
<dbReference type="EMBL" id="AYMZ01000008">
    <property type="protein sequence ID" value="ETF06651.1"/>
    <property type="molecule type" value="Genomic_DNA"/>
</dbReference>
<evidence type="ECO:0000313" key="3">
    <source>
        <dbReference type="Proteomes" id="UP000024771"/>
    </source>
</evidence>
<dbReference type="GO" id="GO:0003677">
    <property type="term" value="F:DNA binding"/>
    <property type="evidence" value="ECO:0007669"/>
    <property type="project" value="InterPro"/>
</dbReference>
<dbReference type="CDD" id="cd17242">
    <property type="entry name" value="MobM_relaxase"/>
    <property type="match status" value="1"/>
</dbReference>
<dbReference type="Gene3D" id="3.30.930.30">
    <property type="match status" value="1"/>
</dbReference>